<organism evidence="1 2">
    <name type="scientific">Lysobacter gummosus</name>
    <dbReference type="NCBI Taxonomy" id="262324"/>
    <lineage>
        <taxon>Bacteria</taxon>
        <taxon>Pseudomonadati</taxon>
        <taxon>Pseudomonadota</taxon>
        <taxon>Gammaproteobacteria</taxon>
        <taxon>Lysobacterales</taxon>
        <taxon>Lysobacteraceae</taxon>
        <taxon>Lysobacter</taxon>
    </lineage>
</organism>
<evidence type="ECO:0000313" key="2">
    <source>
        <dbReference type="Proteomes" id="UP000829194"/>
    </source>
</evidence>
<dbReference type="RefSeq" id="WP_057943161.1">
    <property type="nucleotide sequence ID" value="NZ_CP011131.1"/>
</dbReference>
<accession>A0ABY3X4C6</accession>
<reference evidence="1 2" key="1">
    <citation type="submission" date="2022-03" db="EMBL/GenBank/DDBJ databases">
        <title>Complete genome sequence of Lysobacter capsici VKM B-2533 and Lysobacter gummosus 10.1.1, promising sources of lytic agents.</title>
        <authorList>
            <person name="Tarlachkov S.V."/>
            <person name="Kudryakova I.V."/>
            <person name="Afoshin A.S."/>
            <person name="Leontyevskaya E.A."/>
            <person name="Leontyevskaya N.V."/>
        </authorList>
    </citation>
    <scope>NUCLEOTIDE SEQUENCE [LARGE SCALE GENOMIC DNA]</scope>
    <source>
        <strain evidence="1 2">10.1.1</strain>
    </source>
</reference>
<dbReference type="EMBL" id="CP093547">
    <property type="protein sequence ID" value="UNP27434.1"/>
    <property type="molecule type" value="Genomic_DNA"/>
</dbReference>
<gene>
    <name evidence="1" type="ORF">MOV92_12910</name>
</gene>
<dbReference type="Proteomes" id="UP000829194">
    <property type="component" value="Chromosome"/>
</dbReference>
<sequence length="168" mass="18008">MTTEIPQGFSSYASESIGDGKQCVAGATRDEDGMNQRPVAYVAQTSGKPVWTKSLDLPADTYQSRATHCVREGDAVYVLLQSDTQPEQTLSQTLLKVVKLSLDNGAVQASGDVAVPGAQGAYSAFVEEGAQHLRWDNGALQVTGQYFSLGDPDKRSDFHATLKADLTH</sequence>
<protein>
    <submittedName>
        <fullName evidence="1">Uncharacterized protein</fullName>
    </submittedName>
</protein>
<evidence type="ECO:0000313" key="1">
    <source>
        <dbReference type="EMBL" id="UNP27434.1"/>
    </source>
</evidence>
<keyword evidence="2" id="KW-1185">Reference proteome</keyword>
<name>A0ABY3X4C6_9GAMM</name>
<proteinExistence type="predicted"/>